<name>A0A919CKL4_9ACTN</name>
<accession>A0A919CKL4</accession>
<organism evidence="2 3">
    <name type="scientific">Nocardiopsis kunsanensis</name>
    <dbReference type="NCBI Taxonomy" id="141693"/>
    <lineage>
        <taxon>Bacteria</taxon>
        <taxon>Bacillati</taxon>
        <taxon>Actinomycetota</taxon>
        <taxon>Actinomycetes</taxon>
        <taxon>Streptosporangiales</taxon>
        <taxon>Nocardiopsidaceae</taxon>
        <taxon>Nocardiopsis</taxon>
    </lineage>
</organism>
<dbReference type="Proteomes" id="UP000654947">
    <property type="component" value="Unassembled WGS sequence"/>
</dbReference>
<comment type="caution">
    <text evidence="2">The sequence shown here is derived from an EMBL/GenBank/DDBJ whole genome shotgun (WGS) entry which is preliminary data.</text>
</comment>
<protein>
    <submittedName>
        <fullName evidence="2">Uncharacterized protein</fullName>
    </submittedName>
</protein>
<evidence type="ECO:0000256" key="1">
    <source>
        <dbReference type="SAM" id="MobiDB-lite"/>
    </source>
</evidence>
<dbReference type="EMBL" id="BMXL01000027">
    <property type="protein sequence ID" value="GHD33596.1"/>
    <property type="molecule type" value="Genomic_DNA"/>
</dbReference>
<feature type="region of interest" description="Disordered" evidence="1">
    <location>
        <begin position="1"/>
        <end position="28"/>
    </location>
</feature>
<reference evidence="2 3" key="1">
    <citation type="journal article" date="2014" name="Int. J. Syst. Evol. Microbiol.">
        <title>Complete genome sequence of Corynebacterium casei LMG S-19264T (=DSM 44701T), isolated from a smear-ripened cheese.</title>
        <authorList>
            <consortium name="US DOE Joint Genome Institute (JGI-PGF)"/>
            <person name="Walter F."/>
            <person name="Albersmeier A."/>
            <person name="Kalinowski J."/>
            <person name="Ruckert C."/>
        </authorList>
    </citation>
    <scope>NUCLEOTIDE SEQUENCE [LARGE SCALE GENOMIC DNA]</scope>
    <source>
        <strain evidence="2 3">KCTC 19473</strain>
    </source>
</reference>
<evidence type="ECO:0000313" key="3">
    <source>
        <dbReference type="Proteomes" id="UP000654947"/>
    </source>
</evidence>
<proteinExistence type="predicted"/>
<evidence type="ECO:0000313" key="2">
    <source>
        <dbReference type="EMBL" id="GHD33596.1"/>
    </source>
</evidence>
<dbReference type="AlphaFoldDB" id="A0A919CKL4"/>
<sequence>MRLGHTGPAPPPRRDEEHPHPRRGPVLPVVDDRAQSELVGTDAHPGLLLGLTRRALVQRLTFLQVSGGQVQHAVRVTGAPALQQEDPPRPVHDDVHVDDAAVPLGHGSLLGQASGEPMAW</sequence>
<gene>
    <name evidence="2" type="ORF">GCM10007147_38400</name>
</gene>
<keyword evidence="3" id="KW-1185">Reference proteome</keyword>